<dbReference type="Pfam" id="PF06356">
    <property type="entry name" value="DUF1064"/>
    <property type="match status" value="1"/>
</dbReference>
<keyword evidence="2" id="KW-0255">Endonuclease</keyword>
<protein>
    <submittedName>
        <fullName evidence="2">Endonuclease</fullName>
    </submittedName>
</protein>
<keyword evidence="2" id="KW-0540">Nuclease</keyword>
<reference evidence="2" key="1">
    <citation type="journal article" date="2021" name="Proc. Natl. Acad. Sci. U.S.A.">
        <title>A Catalog of Tens of Thousands of Viruses from Human Metagenomes Reveals Hidden Associations with Chronic Diseases.</title>
        <authorList>
            <person name="Tisza M.J."/>
            <person name="Buck C.B."/>
        </authorList>
    </citation>
    <scope>NUCLEOTIDE SEQUENCE</scope>
    <source>
        <strain evidence="2">CtKNZ79</strain>
    </source>
</reference>
<dbReference type="EMBL" id="BK016045">
    <property type="protein sequence ID" value="DAF91112.1"/>
    <property type="molecule type" value="Genomic_DNA"/>
</dbReference>
<proteinExistence type="predicted"/>
<evidence type="ECO:0000313" key="2">
    <source>
        <dbReference type="EMBL" id="DAF91112.1"/>
    </source>
</evidence>
<sequence length="152" mass="17816">MQIDDISKLPERYQKQILAKIAERERGKPTPAEQPKPGKYRNVKTEANGIKFDSKKEAKRYLELLARQDAGEIDDLRLQVNFTLQEAFTRPNGERVRAIVYKADFTYKKRDGNGGYTLYIVEDVKSKATKTRTYEIKKKLMREKFRIEVQEV</sequence>
<organism evidence="2">
    <name type="scientific">Siphoviridae sp. ctKNZ79</name>
    <dbReference type="NCBI Taxonomy" id="2825440"/>
    <lineage>
        <taxon>Viruses</taxon>
        <taxon>Duplodnaviria</taxon>
        <taxon>Heunggongvirae</taxon>
        <taxon>Uroviricota</taxon>
        <taxon>Caudoviricetes</taxon>
    </lineage>
</organism>
<evidence type="ECO:0000256" key="1">
    <source>
        <dbReference type="SAM" id="MobiDB-lite"/>
    </source>
</evidence>
<accession>A0A8S5U9H2</accession>
<keyword evidence="2" id="KW-0378">Hydrolase</keyword>
<dbReference type="InterPro" id="IPR009414">
    <property type="entry name" value="DUF1064"/>
</dbReference>
<dbReference type="GO" id="GO:0004519">
    <property type="term" value="F:endonuclease activity"/>
    <property type="evidence" value="ECO:0007669"/>
    <property type="project" value="UniProtKB-KW"/>
</dbReference>
<name>A0A8S5U9H2_9CAUD</name>
<feature type="region of interest" description="Disordered" evidence="1">
    <location>
        <begin position="19"/>
        <end position="47"/>
    </location>
</feature>